<feature type="region of interest" description="Disordered" evidence="1">
    <location>
        <begin position="34"/>
        <end position="64"/>
    </location>
</feature>
<dbReference type="Gene3D" id="3.40.630.30">
    <property type="match status" value="1"/>
</dbReference>
<dbReference type="GO" id="GO:0016747">
    <property type="term" value="F:acyltransferase activity, transferring groups other than amino-acyl groups"/>
    <property type="evidence" value="ECO:0007669"/>
    <property type="project" value="InterPro"/>
</dbReference>
<organism evidence="3 4">
    <name type="scientific">Colletotrichum lupini</name>
    <dbReference type="NCBI Taxonomy" id="145971"/>
    <lineage>
        <taxon>Eukaryota</taxon>
        <taxon>Fungi</taxon>
        <taxon>Dikarya</taxon>
        <taxon>Ascomycota</taxon>
        <taxon>Pezizomycotina</taxon>
        <taxon>Sordariomycetes</taxon>
        <taxon>Hypocreomycetidae</taxon>
        <taxon>Glomerellales</taxon>
        <taxon>Glomerellaceae</taxon>
        <taxon>Colletotrichum</taxon>
        <taxon>Colletotrichum acutatum species complex</taxon>
    </lineage>
</organism>
<dbReference type="PROSITE" id="PS51186">
    <property type="entry name" value="GNAT"/>
    <property type="match status" value="1"/>
</dbReference>
<feature type="compositionally biased region" description="Low complexity" evidence="1">
    <location>
        <begin position="50"/>
        <end position="60"/>
    </location>
</feature>
<dbReference type="KEGG" id="clup:CLUP02_02354"/>
<dbReference type="RefSeq" id="XP_049137343.1">
    <property type="nucleotide sequence ID" value="XM_049281386.1"/>
</dbReference>
<accession>A0A9Q8W9J6</accession>
<dbReference type="Pfam" id="PF00583">
    <property type="entry name" value="Acetyltransf_1"/>
    <property type="match status" value="1"/>
</dbReference>
<dbReference type="SUPFAM" id="SSF55729">
    <property type="entry name" value="Acyl-CoA N-acyltransferases (Nat)"/>
    <property type="match status" value="1"/>
</dbReference>
<dbReference type="InterPro" id="IPR016181">
    <property type="entry name" value="Acyl_CoA_acyltransferase"/>
</dbReference>
<reference evidence="3" key="1">
    <citation type="journal article" date="2021" name="Mol. Plant Microbe Interact.">
        <title>Complete Genome Sequence of the Plant-Pathogenic Fungus Colletotrichum lupini.</title>
        <authorList>
            <person name="Baroncelli R."/>
            <person name="Pensec F."/>
            <person name="Da Lio D."/>
            <person name="Boufleur T."/>
            <person name="Vicente I."/>
            <person name="Sarrocco S."/>
            <person name="Picot A."/>
            <person name="Baraldi E."/>
            <person name="Sukno S."/>
            <person name="Thon M."/>
            <person name="Le Floch G."/>
        </authorList>
    </citation>
    <scope>NUCLEOTIDE SEQUENCE</scope>
    <source>
        <strain evidence="3">IMI 504893</strain>
    </source>
</reference>
<evidence type="ECO:0000259" key="2">
    <source>
        <dbReference type="PROSITE" id="PS51186"/>
    </source>
</evidence>
<dbReference type="InterPro" id="IPR000182">
    <property type="entry name" value="GNAT_dom"/>
</dbReference>
<gene>
    <name evidence="3" type="ORF">CLUP02_02354</name>
</gene>
<dbReference type="GeneID" id="73336396"/>
<dbReference type="EMBL" id="CP019471">
    <property type="protein sequence ID" value="UQC75698.1"/>
    <property type="molecule type" value="Genomic_DNA"/>
</dbReference>
<name>A0A9Q8W9J6_9PEZI</name>
<protein>
    <recommendedName>
        <fullName evidence="2">N-acetyltransferase domain-containing protein</fullName>
    </recommendedName>
</protein>
<evidence type="ECO:0000313" key="3">
    <source>
        <dbReference type="EMBL" id="UQC75698.1"/>
    </source>
</evidence>
<sequence length="284" mass="32137">MSSLYDYCQTLASLLPLDKDKNCRHLRLISPTRTVSPAVEPRQHPHIHGSSSPALASDLPSRSDAHSLRLPRHRRSSNPMAAAPVVVEPARLEDAPAIAEIFFKSFKSDFFQALFPQNEYGRAYITDAYKQFMLSKEHGSQEGQVAVVRNEKGEPVATTLIWIIRPEDNGTWSWRKRWPSANAGQKDELLDEFFSDMASQHDRVMGKDPHVYFELIFTDPAYLRRGYAKALLQQGTEIADKLGYPMYLDAEQYILDLYSSAGFLTKTEVGQSSQMIPMMRPARG</sequence>
<dbReference type="PANTHER" id="PTHR42791:SF1">
    <property type="entry name" value="N-ACETYLTRANSFERASE DOMAIN-CONTAINING PROTEIN"/>
    <property type="match status" value="1"/>
</dbReference>
<keyword evidence="4" id="KW-1185">Reference proteome</keyword>
<dbReference type="InterPro" id="IPR052523">
    <property type="entry name" value="Trichothecene_AcTrans"/>
</dbReference>
<evidence type="ECO:0000256" key="1">
    <source>
        <dbReference type="SAM" id="MobiDB-lite"/>
    </source>
</evidence>
<dbReference type="AlphaFoldDB" id="A0A9Q8W9J6"/>
<dbReference type="Proteomes" id="UP000830671">
    <property type="component" value="Chromosome 1"/>
</dbReference>
<evidence type="ECO:0000313" key="4">
    <source>
        <dbReference type="Proteomes" id="UP000830671"/>
    </source>
</evidence>
<dbReference type="CDD" id="cd04301">
    <property type="entry name" value="NAT_SF"/>
    <property type="match status" value="1"/>
</dbReference>
<proteinExistence type="predicted"/>
<feature type="domain" description="N-acetyltransferase" evidence="2">
    <location>
        <begin position="85"/>
        <end position="283"/>
    </location>
</feature>
<dbReference type="PANTHER" id="PTHR42791">
    <property type="entry name" value="GNAT FAMILY ACETYLTRANSFERASE"/>
    <property type="match status" value="1"/>
</dbReference>